<name>A0A354YVG5_9FIRM</name>
<keyword evidence="1 3" id="KW-0819">tRNA processing</keyword>
<keyword evidence="3" id="KW-0963">Cytoplasm</keyword>
<comment type="catalytic activity">
    <reaction evidence="3">
        <text>cytidine(34) in elongator tRNA(Met) + acetate + ATP = N(4)-acetylcytidine(34) in elongator tRNA(Met) + AMP + diphosphate</text>
        <dbReference type="Rhea" id="RHEA:58144"/>
        <dbReference type="Rhea" id="RHEA-COMP:10693"/>
        <dbReference type="Rhea" id="RHEA-COMP:10694"/>
        <dbReference type="ChEBI" id="CHEBI:30089"/>
        <dbReference type="ChEBI" id="CHEBI:30616"/>
        <dbReference type="ChEBI" id="CHEBI:33019"/>
        <dbReference type="ChEBI" id="CHEBI:74900"/>
        <dbReference type="ChEBI" id="CHEBI:82748"/>
        <dbReference type="ChEBI" id="CHEBI:456215"/>
    </reaction>
</comment>
<keyword evidence="3" id="KW-0067">ATP-binding</keyword>
<dbReference type="GO" id="GO:0005737">
    <property type="term" value="C:cytoplasm"/>
    <property type="evidence" value="ECO:0007669"/>
    <property type="project" value="UniProtKB-SubCell"/>
</dbReference>
<dbReference type="InterPro" id="IPR008513">
    <property type="entry name" value="tRNA(Met)_cyd_acetate_ligase"/>
</dbReference>
<dbReference type="PANTHER" id="PTHR37825">
    <property type="entry name" value="TRNA(MET) CYTIDINE ACETATE LIGASE"/>
    <property type="match status" value="1"/>
</dbReference>
<dbReference type="NCBIfam" id="TIGR00125">
    <property type="entry name" value="cyt_tran_rel"/>
    <property type="match status" value="1"/>
</dbReference>
<dbReference type="NCBIfam" id="NF010191">
    <property type="entry name" value="PRK13670.1"/>
    <property type="match status" value="1"/>
</dbReference>
<evidence type="ECO:0000256" key="2">
    <source>
        <dbReference type="ARBA" id="ARBA00022884"/>
    </source>
</evidence>
<evidence type="ECO:0000313" key="4">
    <source>
        <dbReference type="EMBL" id="HBK53184.1"/>
    </source>
</evidence>
<comment type="caution">
    <text evidence="3">Lacks conserved residue(s) required for the propagation of feature annotation.</text>
</comment>
<keyword evidence="3" id="KW-0547">Nucleotide-binding</keyword>
<dbReference type="GO" id="GO:0016879">
    <property type="term" value="F:ligase activity, forming carbon-nitrogen bonds"/>
    <property type="evidence" value="ECO:0007669"/>
    <property type="project" value="UniProtKB-UniRule"/>
</dbReference>
<evidence type="ECO:0000313" key="5">
    <source>
        <dbReference type="Proteomes" id="UP000263273"/>
    </source>
</evidence>
<dbReference type="AlphaFoldDB" id="A0A354YVG5"/>
<dbReference type="STRING" id="378794.GCA_001570625_02746"/>
<evidence type="ECO:0000256" key="1">
    <source>
        <dbReference type="ARBA" id="ARBA00022694"/>
    </source>
</evidence>
<keyword evidence="4" id="KW-0808">Transferase</keyword>
<keyword evidence="3" id="KW-0436">Ligase</keyword>
<dbReference type="GO" id="GO:0016740">
    <property type="term" value="F:transferase activity"/>
    <property type="evidence" value="ECO:0007669"/>
    <property type="project" value="UniProtKB-KW"/>
</dbReference>
<feature type="binding site" evidence="3">
    <location>
        <position position="166"/>
    </location>
    <ligand>
        <name>ATP</name>
        <dbReference type="ChEBI" id="CHEBI:30616"/>
    </ligand>
</feature>
<gene>
    <name evidence="3" type="primary">tmcAL</name>
    <name evidence="4" type="ORF">DDZ44_04515</name>
</gene>
<dbReference type="GO" id="GO:0000049">
    <property type="term" value="F:tRNA binding"/>
    <property type="evidence" value="ECO:0007669"/>
    <property type="project" value="UniProtKB-KW"/>
</dbReference>
<comment type="similarity">
    <text evidence="3">Belongs to the TmcAL family.</text>
</comment>
<dbReference type="EC" id="6.3.4.-" evidence="3"/>
<feature type="binding site" evidence="3">
    <location>
        <position position="191"/>
    </location>
    <ligand>
        <name>ATP</name>
        <dbReference type="ChEBI" id="CHEBI:30616"/>
    </ligand>
</feature>
<dbReference type="SUPFAM" id="SSF52374">
    <property type="entry name" value="Nucleotidylyl transferase"/>
    <property type="match status" value="1"/>
</dbReference>
<dbReference type="Proteomes" id="UP000263273">
    <property type="component" value="Unassembled WGS sequence"/>
</dbReference>
<dbReference type="Pfam" id="PF05636">
    <property type="entry name" value="HIGH_NTase1"/>
    <property type="match status" value="1"/>
</dbReference>
<dbReference type="InterPro" id="IPR014729">
    <property type="entry name" value="Rossmann-like_a/b/a_fold"/>
</dbReference>
<protein>
    <recommendedName>
        <fullName evidence="3">tRNA(Met) cytidine acetate ligase</fullName>
        <ecNumber evidence="3">6.3.4.-</ecNumber>
    </recommendedName>
</protein>
<keyword evidence="2 3" id="KW-0694">RNA-binding</keyword>
<dbReference type="GO" id="GO:0006400">
    <property type="term" value="P:tRNA modification"/>
    <property type="evidence" value="ECO:0007669"/>
    <property type="project" value="UniProtKB-UniRule"/>
</dbReference>
<sequence length="416" mass="46467">MAILGIIAEYNPFHNGHLYLLEKSRQQGDFSATVAVMSGNFLQRGEPAFCDKWARAEMALNAGVDLLIELPFCFATRSAYYFAKGAVQLLQRSGVVTHLAFGSESGQLSRLQEIAGILAHEPESYKTALKKGLSQGLSFPLARSSALQEYMGGEKKQLQEILPGPNNILALEYLRVIEEEEIPLLPLTIPRQGSSFHSSDLSPYSSARAIRQALYQNSNWEKITSSIPPATKKILQREIALGRAPIGPDNLEQAIMVNLRLVSTDYLKEIYEVSEGLEFRIKEAANSCGTLEELRQFIKSKRYSLTRINRTLLYTLFALSKNQVELYDQHGPQYLHILGFSAKGQEILQKIKIKSELKIFSRGSEMKKARDENQGTALAEMIKLDCRATDIYSLLFPDPATRRAGRDFTTSPVPGT</sequence>
<dbReference type="Gene3D" id="3.40.50.620">
    <property type="entry name" value="HUPs"/>
    <property type="match status" value="1"/>
</dbReference>
<comment type="caution">
    <text evidence="4">The sequence shown here is derived from an EMBL/GenBank/DDBJ whole genome shotgun (WGS) entry which is preliminary data.</text>
</comment>
<feature type="binding site" evidence="3">
    <location>
        <position position="102"/>
    </location>
    <ligand>
        <name>ATP</name>
        <dbReference type="ChEBI" id="CHEBI:30616"/>
    </ligand>
</feature>
<reference evidence="4 5" key="1">
    <citation type="journal article" date="2018" name="Nat. Biotechnol.">
        <title>A standardized bacterial taxonomy based on genome phylogeny substantially revises the tree of life.</title>
        <authorList>
            <person name="Parks D.H."/>
            <person name="Chuvochina M."/>
            <person name="Waite D.W."/>
            <person name="Rinke C."/>
            <person name="Skarshewski A."/>
            <person name="Chaumeil P.A."/>
            <person name="Hugenholtz P."/>
        </authorList>
    </citation>
    <scope>NUCLEOTIDE SEQUENCE [LARGE SCALE GENOMIC DNA]</scope>
    <source>
        <strain evidence="4">UBA10948</strain>
    </source>
</reference>
<comment type="subcellular location">
    <subcellularLocation>
        <location evidence="3">Cytoplasm</location>
    </subcellularLocation>
</comment>
<organism evidence="4 5">
    <name type="scientific">Syntrophomonas wolfei</name>
    <dbReference type="NCBI Taxonomy" id="863"/>
    <lineage>
        <taxon>Bacteria</taxon>
        <taxon>Bacillati</taxon>
        <taxon>Bacillota</taxon>
        <taxon>Clostridia</taxon>
        <taxon>Eubacteriales</taxon>
        <taxon>Syntrophomonadaceae</taxon>
        <taxon>Syntrophomonas</taxon>
    </lineage>
</organism>
<dbReference type="InterPro" id="IPR004821">
    <property type="entry name" value="Cyt_trans-like"/>
</dbReference>
<dbReference type="EMBL" id="DNZF01000098">
    <property type="protein sequence ID" value="HBK53184.1"/>
    <property type="molecule type" value="Genomic_DNA"/>
</dbReference>
<dbReference type="HAMAP" id="MF_01539">
    <property type="entry name" value="TmcAL"/>
    <property type="match status" value="1"/>
</dbReference>
<dbReference type="PANTHER" id="PTHR37825:SF1">
    <property type="entry name" value="TRNA(MET) CYTIDINE ACETATE LIGASE"/>
    <property type="match status" value="1"/>
</dbReference>
<dbReference type="GO" id="GO:0005524">
    <property type="term" value="F:ATP binding"/>
    <property type="evidence" value="ECO:0007669"/>
    <property type="project" value="UniProtKB-KW"/>
</dbReference>
<dbReference type="RefSeq" id="WP_061215148.1">
    <property type="nucleotide sequence ID" value="NZ_DCDX01000135.1"/>
</dbReference>
<feature type="binding site" evidence="3">
    <location>
        <begin position="7"/>
        <end position="20"/>
    </location>
    <ligand>
        <name>ATP</name>
        <dbReference type="ChEBI" id="CHEBI:30616"/>
    </ligand>
</feature>
<accession>A0A354YVG5</accession>
<comment type="function">
    <text evidence="3">Catalyzes the formation of N(4)-acetylcytidine (ac(4)C) at the wobble position of elongator tRNA(Met), using acetate and ATP as substrates. First activates an acetate ion to form acetyladenylate (Ac-AMP) and then transfers the acetyl group to tRNA to form ac(4)C34.</text>
</comment>
<evidence type="ECO:0000256" key="3">
    <source>
        <dbReference type="HAMAP-Rule" id="MF_01539"/>
    </source>
</evidence>
<keyword evidence="3" id="KW-0820">tRNA-binding</keyword>
<proteinExistence type="inferred from homology"/>